<proteinExistence type="predicted"/>
<comment type="caution">
    <text evidence="1">The sequence shown here is derived from an EMBL/GenBank/DDBJ whole genome shotgun (WGS) entry which is preliminary data.</text>
</comment>
<name>A0A645F7I0_9ZZZZ</name>
<reference evidence="1" key="1">
    <citation type="submission" date="2019-08" db="EMBL/GenBank/DDBJ databases">
        <authorList>
            <person name="Kucharzyk K."/>
            <person name="Murdoch R.W."/>
            <person name="Higgins S."/>
            <person name="Loffler F."/>
        </authorList>
    </citation>
    <scope>NUCLEOTIDE SEQUENCE</scope>
</reference>
<sequence>MKGYLKNHPSAVETDSIEQNTLDMIAAYAKKKQGIVSTEHFRPLTQTKKEQILEMYQQTAEIFIKD</sequence>
<organism evidence="1">
    <name type="scientific">bioreactor metagenome</name>
    <dbReference type="NCBI Taxonomy" id="1076179"/>
    <lineage>
        <taxon>unclassified sequences</taxon>
        <taxon>metagenomes</taxon>
        <taxon>ecological metagenomes</taxon>
    </lineage>
</organism>
<dbReference type="AlphaFoldDB" id="A0A645F7I0"/>
<dbReference type="EMBL" id="VSSQ01055399">
    <property type="protein sequence ID" value="MPN09299.1"/>
    <property type="molecule type" value="Genomic_DNA"/>
</dbReference>
<protein>
    <submittedName>
        <fullName evidence="1">Uncharacterized protein</fullName>
    </submittedName>
</protein>
<accession>A0A645F7I0</accession>
<evidence type="ECO:0000313" key="1">
    <source>
        <dbReference type="EMBL" id="MPN09299.1"/>
    </source>
</evidence>
<gene>
    <name evidence="1" type="ORF">SDC9_156588</name>
</gene>